<feature type="compositionally biased region" description="Basic and acidic residues" evidence="1">
    <location>
        <begin position="97"/>
        <end position="109"/>
    </location>
</feature>
<dbReference type="EMBL" id="AVOT02064116">
    <property type="protein sequence ID" value="MBW0556606.1"/>
    <property type="molecule type" value="Genomic_DNA"/>
</dbReference>
<dbReference type="AlphaFoldDB" id="A0A9Q3J767"/>
<feature type="compositionally biased region" description="Basic and acidic residues" evidence="1">
    <location>
        <begin position="139"/>
        <end position="148"/>
    </location>
</feature>
<evidence type="ECO:0000313" key="2">
    <source>
        <dbReference type="EMBL" id="MBW0556606.1"/>
    </source>
</evidence>
<feature type="compositionally biased region" description="Basic and acidic residues" evidence="1">
    <location>
        <begin position="12"/>
        <end position="23"/>
    </location>
</feature>
<protein>
    <submittedName>
        <fullName evidence="2">Uncharacterized protein</fullName>
    </submittedName>
</protein>
<accession>A0A9Q3J767</accession>
<name>A0A9Q3J767_9BASI</name>
<keyword evidence="3" id="KW-1185">Reference proteome</keyword>
<gene>
    <name evidence="2" type="ORF">O181_096321</name>
</gene>
<evidence type="ECO:0000313" key="3">
    <source>
        <dbReference type="Proteomes" id="UP000765509"/>
    </source>
</evidence>
<organism evidence="2 3">
    <name type="scientific">Austropuccinia psidii MF-1</name>
    <dbReference type="NCBI Taxonomy" id="1389203"/>
    <lineage>
        <taxon>Eukaryota</taxon>
        <taxon>Fungi</taxon>
        <taxon>Dikarya</taxon>
        <taxon>Basidiomycota</taxon>
        <taxon>Pucciniomycotina</taxon>
        <taxon>Pucciniomycetes</taxon>
        <taxon>Pucciniales</taxon>
        <taxon>Sphaerophragmiaceae</taxon>
        <taxon>Austropuccinia</taxon>
    </lineage>
</organism>
<evidence type="ECO:0000256" key="1">
    <source>
        <dbReference type="SAM" id="MobiDB-lite"/>
    </source>
</evidence>
<reference evidence="2" key="1">
    <citation type="submission" date="2021-03" db="EMBL/GenBank/DDBJ databases">
        <title>Draft genome sequence of rust myrtle Austropuccinia psidii MF-1, a brazilian biotype.</title>
        <authorList>
            <person name="Quecine M.C."/>
            <person name="Pachon D.M.R."/>
            <person name="Bonatelli M.L."/>
            <person name="Correr F.H."/>
            <person name="Franceschini L.M."/>
            <person name="Leite T.F."/>
            <person name="Margarido G.R.A."/>
            <person name="Almeida C.A."/>
            <person name="Ferrarezi J.A."/>
            <person name="Labate C.A."/>
        </authorList>
    </citation>
    <scope>NUCLEOTIDE SEQUENCE</scope>
    <source>
        <strain evidence="2">MF-1</strain>
    </source>
</reference>
<feature type="region of interest" description="Disordered" evidence="1">
    <location>
        <begin position="1"/>
        <end position="51"/>
    </location>
</feature>
<proteinExistence type="predicted"/>
<dbReference type="Proteomes" id="UP000765509">
    <property type="component" value="Unassembled WGS sequence"/>
</dbReference>
<sequence>MEETIQFSQMDAGREDERPRPDKACLPQERTLWRMPDLAHPPRCVPTSFDIDSKPELIQGEHQRTLRRVEPILLQRQVRKRKNWLKNQSLLSIDQKKELEMTPALEKEGPMVSTSSKPASEVPKDNHKGSQENQRGLKNNKDKFQEKAHWHIPYPQGYRISKFEPWAMDSVLNVPITPMRFPEN</sequence>
<feature type="region of interest" description="Disordered" evidence="1">
    <location>
        <begin position="97"/>
        <end position="148"/>
    </location>
</feature>
<comment type="caution">
    <text evidence="2">The sequence shown here is derived from an EMBL/GenBank/DDBJ whole genome shotgun (WGS) entry which is preliminary data.</text>
</comment>